<dbReference type="Pfam" id="PF00171">
    <property type="entry name" value="Aldedh"/>
    <property type="match status" value="1"/>
</dbReference>
<dbReference type="PROSITE" id="PS00687">
    <property type="entry name" value="ALDEHYDE_DEHYDR_GLU"/>
    <property type="match status" value="1"/>
</dbReference>
<evidence type="ECO:0000256" key="6">
    <source>
        <dbReference type="RuleBase" id="RU003345"/>
    </source>
</evidence>
<dbReference type="InterPro" id="IPR012394">
    <property type="entry name" value="Aldehyde_DH_NAD(P)"/>
</dbReference>
<evidence type="ECO:0000256" key="3">
    <source>
        <dbReference type="PIRNR" id="PIRNR036492"/>
    </source>
</evidence>
<dbReference type="PANTHER" id="PTHR11699">
    <property type="entry name" value="ALDEHYDE DEHYDROGENASE-RELATED"/>
    <property type="match status" value="1"/>
</dbReference>
<dbReference type="Gene3D" id="3.40.309.10">
    <property type="entry name" value="Aldehyde Dehydrogenase, Chain A, domain 2"/>
    <property type="match status" value="1"/>
</dbReference>
<feature type="active site" evidence="4">
    <location>
        <position position="293"/>
    </location>
</feature>
<name>A0A0D8C767_GEOKU</name>
<dbReference type="GO" id="GO:0016620">
    <property type="term" value="F:oxidoreductase activity, acting on the aldehyde or oxo group of donors, NAD or NADP as acceptor"/>
    <property type="evidence" value="ECO:0007669"/>
    <property type="project" value="InterPro"/>
</dbReference>
<reference evidence="8 9" key="1">
    <citation type="submission" date="2015-01" db="EMBL/GenBank/DDBJ databases">
        <authorList>
            <person name="Filippidou S."/>
            <person name="Jeanneret N."/>
            <person name="Russel-Delif L."/>
            <person name="Junier T."/>
            <person name="Wunderlin T."/>
            <person name="Molina V."/>
            <person name="Johnson S.L."/>
            <person name="Davenport K.W."/>
            <person name="Chain P.S."/>
            <person name="Dorador C."/>
            <person name="Junier P."/>
        </authorList>
    </citation>
    <scope>NUCLEOTIDE SEQUENCE [LARGE SCALE GENOMIC DNA]</scope>
    <source>
        <strain evidence="8 9">Et7/4</strain>
    </source>
</reference>
<dbReference type="InterPro" id="IPR016163">
    <property type="entry name" value="Ald_DH_C"/>
</dbReference>
<gene>
    <name evidence="8" type="ORF">LG52_3842</name>
</gene>
<dbReference type="FunFam" id="3.40.605.10:FF:000007">
    <property type="entry name" value="NAD/NADP-dependent betaine aldehyde dehydrogenase"/>
    <property type="match status" value="1"/>
</dbReference>
<evidence type="ECO:0000259" key="7">
    <source>
        <dbReference type="Pfam" id="PF00171"/>
    </source>
</evidence>
<sequence>MTTHVQVQHFPLFINGEWQPSTSGETFHVYNPATGEMVATVAKATADDVDRAVQAARKAFDETDWKAMKPKERARVLNAIAQSIAANAQELAYLEAISSGGTIRRISSIDILQTIDLFQTMANIVEEYPFSETLPIPPFPGPAHNVVWREPIGVCAAITPWNLPLMIASWKIAPALAAGNTIVVKPASYTPLSALKLAEIISSFVPPGVINVVAGSGADVGEALVRHPQVDKVAFTGSTEVGRRIMALAAETVKNVTLELGGKSPNILLDDADLELAVPGSLFGVFLHSGQLCESGTRLFVPDRLHDEVVERLVALTKTLRIGHPLDPATDVGPVISHRQKETVLSYIETGKQEGAAVVCGGHEVEVPGCEGGHFVAPTIFTNVTNDMKIAQEEIFGPVLSVIRYHDVEEAVAMANDTTYGLAAGVWTRDVNKAYAIAGRLRAGVVWINDWHMLRNDAPFGGYKQSGIGREMGKYSLDAYTQLKHVHTSMVPELEKRKWYQVLFSRLHAMMKK</sequence>
<dbReference type="EMBL" id="JYBP01000001">
    <property type="protein sequence ID" value="KJE32278.1"/>
    <property type="molecule type" value="Genomic_DNA"/>
</dbReference>
<dbReference type="FunFam" id="3.40.605.10:FF:000026">
    <property type="entry name" value="Aldehyde dehydrogenase, putative"/>
    <property type="match status" value="1"/>
</dbReference>
<dbReference type="InterPro" id="IPR015590">
    <property type="entry name" value="Aldehyde_DH_dom"/>
</dbReference>
<dbReference type="FunFam" id="3.40.309.10:FF:000012">
    <property type="entry name" value="Betaine aldehyde dehydrogenase"/>
    <property type="match status" value="1"/>
</dbReference>
<feature type="domain" description="Aldehyde dehydrogenase" evidence="7">
    <location>
        <begin position="18"/>
        <end position="486"/>
    </location>
</feature>
<dbReference type="OrthoDB" id="9762913at2"/>
<dbReference type="Proteomes" id="UP000032522">
    <property type="component" value="Unassembled WGS sequence"/>
</dbReference>
<dbReference type="Gene3D" id="3.40.605.10">
    <property type="entry name" value="Aldehyde Dehydrogenase, Chain A, domain 1"/>
    <property type="match status" value="1"/>
</dbReference>
<dbReference type="InterPro" id="IPR029510">
    <property type="entry name" value="Ald_DH_CS_GLU"/>
</dbReference>
<dbReference type="SUPFAM" id="SSF53720">
    <property type="entry name" value="ALDH-like"/>
    <property type="match status" value="1"/>
</dbReference>
<dbReference type="InterPro" id="IPR016161">
    <property type="entry name" value="Ald_DH/histidinol_DH"/>
</dbReference>
<accession>A0A0D8C767</accession>
<evidence type="ECO:0000256" key="5">
    <source>
        <dbReference type="PROSITE-ProRule" id="PRU10007"/>
    </source>
</evidence>
<dbReference type="GO" id="GO:0006081">
    <property type="term" value="P:aldehyde metabolic process"/>
    <property type="evidence" value="ECO:0007669"/>
    <property type="project" value="InterPro"/>
</dbReference>
<evidence type="ECO:0000256" key="2">
    <source>
        <dbReference type="ARBA" id="ARBA00023002"/>
    </source>
</evidence>
<evidence type="ECO:0000313" key="9">
    <source>
        <dbReference type="Proteomes" id="UP000032522"/>
    </source>
</evidence>
<dbReference type="PATRIC" id="fig|1462.6.peg.55"/>
<dbReference type="RefSeq" id="WP_044730421.1">
    <property type="nucleotide sequence ID" value="NZ_JYBP01000001.1"/>
</dbReference>
<comment type="similarity">
    <text evidence="1 3 6">Belongs to the aldehyde dehydrogenase family.</text>
</comment>
<organism evidence="8 9">
    <name type="scientific">Geobacillus kaustophilus</name>
    <dbReference type="NCBI Taxonomy" id="1462"/>
    <lineage>
        <taxon>Bacteria</taxon>
        <taxon>Bacillati</taxon>
        <taxon>Bacillota</taxon>
        <taxon>Bacilli</taxon>
        <taxon>Bacillales</taxon>
        <taxon>Anoxybacillaceae</taxon>
        <taxon>Geobacillus</taxon>
        <taxon>Geobacillus thermoleovorans group</taxon>
    </lineage>
</organism>
<proteinExistence type="inferred from homology"/>
<evidence type="ECO:0000256" key="1">
    <source>
        <dbReference type="ARBA" id="ARBA00009986"/>
    </source>
</evidence>
<dbReference type="PIRSF" id="PIRSF036492">
    <property type="entry name" value="ALDH"/>
    <property type="match status" value="1"/>
</dbReference>
<dbReference type="AlphaFoldDB" id="A0A0D8C767"/>
<keyword evidence="2 3" id="KW-0560">Oxidoreductase</keyword>
<protein>
    <recommendedName>
        <fullName evidence="3">Aldehyde dehydrogenase</fullName>
    </recommendedName>
</protein>
<evidence type="ECO:0000313" key="8">
    <source>
        <dbReference type="EMBL" id="KJE32278.1"/>
    </source>
</evidence>
<evidence type="ECO:0000256" key="4">
    <source>
        <dbReference type="PIRSR" id="PIRSR036492-1"/>
    </source>
</evidence>
<dbReference type="InterPro" id="IPR016162">
    <property type="entry name" value="Ald_DH_N"/>
</dbReference>
<comment type="caution">
    <text evidence="8">The sequence shown here is derived from an EMBL/GenBank/DDBJ whole genome shotgun (WGS) entry which is preliminary data.</text>
</comment>
<feature type="active site" evidence="4 5">
    <location>
        <position position="259"/>
    </location>
</feature>